<dbReference type="PANTHER" id="PTHR30111:SF1">
    <property type="entry name" value="33 KDA CHAPERONIN"/>
    <property type="match status" value="1"/>
</dbReference>
<dbReference type="InterPro" id="IPR016153">
    <property type="entry name" value="Heat_shock_Hsp33_N"/>
</dbReference>
<dbReference type="KEGG" id="fcz:IMF26_09540"/>
<dbReference type="Gene3D" id="3.90.1280.10">
    <property type="entry name" value="HSP33 redox switch-like"/>
    <property type="match status" value="1"/>
</dbReference>
<gene>
    <name evidence="6" type="primary">hslO</name>
    <name evidence="8" type="ORF">IMF26_09540</name>
</gene>
<keyword evidence="1 6" id="KW-0963">Cytoplasm</keyword>
<dbReference type="PIRSF" id="PIRSF005261">
    <property type="entry name" value="Heat_shock_Hsp33"/>
    <property type="match status" value="1"/>
</dbReference>
<dbReference type="SUPFAM" id="SSF64397">
    <property type="entry name" value="Hsp33 domain"/>
    <property type="match status" value="1"/>
</dbReference>
<dbReference type="GO" id="GO:0005737">
    <property type="term" value="C:cytoplasm"/>
    <property type="evidence" value="ECO:0007669"/>
    <property type="project" value="UniProtKB-SubCell"/>
</dbReference>
<feature type="region of interest" description="Disordered" evidence="7">
    <location>
        <begin position="329"/>
        <end position="353"/>
    </location>
</feature>
<dbReference type="GO" id="GO:0044183">
    <property type="term" value="F:protein folding chaperone"/>
    <property type="evidence" value="ECO:0007669"/>
    <property type="project" value="TreeGrafter"/>
</dbReference>
<feature type="compositionally biased region" description="Basic and acidic residues" evidence="7">
    <location>
        <begin position="340"/>
        <end position="353"/>
    </location>
</feature>
<feature type="disulfide bond" description="Redox-active" evidence="6">
    <location>
        <begin position="310"/>
        <end position="313"/>
    </location>
</feature>
<comment type="PTM">
    <text evidence="6">Under oxidizing conditions two disulfide bonds are formed involving the reactive cysteines. Under reducing conditions zinc is bound to the reactive cysteines and the protein is inactive.</text>
</comment>
<dbReference type="InterPro" id="IPR000397">
    <property type="entry name" value="Heat_shock_Hsp33"/>
</dbReference>
<feature type="disulfide bond" description="Redox-active" evidence="6">
    <location>
        <begin position="277"/>
        <end position="279"/>
    </location>
</feature>
<dbReference type="EMBL" id="CP062796">
    <property type="protein sequence ID" value="QUL98260.1"/>
    <property type="molecule type" value="Genomic_DNA"/>
</dbReference>
<comment type="subcellular location">
    <subcellularLocation>
        <location evidence="6">Cytoplasm</location>
    </subcellularLocation>
</comment>
<evidence type="ECO:0000256" key="1">
    <source>
        <dbReference type="ARBA" id="ARBA00022490"/>
    </source>
</evidence>
<dbReference type="Pfam" id="PF01430">
    <property type="entry name" value="HSP33"/>
    <property type="match status" value="1"/>
</dbReference>
<dbReference type="SUPFAM" id="SSF118352">
    <property type="entry name" value="HSP33 redox switch-like"/>
    <property type="match status" value="1"/>
</dbReference>
<organism evidence="8">
    <name type="scientific">Candidatus Fermentithermobacillus carboniphilus</name>
    <dbReference type="NCBI Taxonomy" id="3085328"/>
    <lineage>
        <taxon>Bacteria</taxon>
        <taxon>Bacillati</taxon>
        <taxon>Bacillota</taxon>
        <taxon>Candidatus Fermentithermobacillia</taxon>
        <taxon>Candidatus Fermentithermobacillales</taxon>
        <taxon>Candidatus Fermentithermobacillaceae</taxon>
        <taxon>Candidatus Fermentithermobacillus</taxon>
    </lineage>
</organism>
<dbReference type="AlphaFoldDB" id="A0AAT9LB10"/>
<dbReference type="GO" id="GO:0042026">
    <property type="term" value="P:protein refolding"/>
    <property type="evidence" value="ECO:0007669"/>
    <property type="project" value="TreeGrafter"/>
</dbReference>
<protein>
    <recommendedName>
        <fullName evidence="6">33 kDa chaperonin</fullName>
    </recommendedName>
    <alternativeName>
        <fullName evidence="6">Heat shock protein 33 homolog</fullName>
        <shortName evidence="6">HSP33</shortName>
    </alternativeName>
</protein>
<reference evidence="8" key="2">
    <citation type="journal article" date="2023" name="Biology">
        <title>Prokaryotic Life Associated with Coal-Fire Gas Vents Revealed by Metagenomics.</title>
        <authorList>
            <person name="Kadnikov V.V."/>
            <person name="Mardanov A.V."/>
            <person name="Beletsky A.V."/>
            <person name="Karnachuk O.V."/>
            <person name="Ravin N.V."/>
        </authorList>
    </citation>
    <scope>NUCLEOTIDE SEQUENCE</scope>
    <source>
        <strain evidence="8">Bu02</strain>
    </source>
</reference>
<keyword evidence="4 6" id="KW-0143">Chaperone</keyword>
<evidence type="ECO:0000256" key="7">
    <source>
        <dbReference type="SAM" id="MobiDB-lite"/>
    </source>
</evidence>
<evidence type="ECO:0000256" key="3">
    <source>
        <dbReference type="ARBA" id="ARBA00023157"/>
    </source>
</evidence>
<name>A0AAT9LB10_9FIRM</name>
<dbReference type="HAMAP" id="MF_00117">
    <property type="entry name" value="HslO"/>
    <property type="match status" value="1"/>
</dbReference>
<comment type="function">
    <text evidence="6">Redox regulated molecular chaperone. Protects both thermally unfolding and oxidatively damaged proteins from irreversible aggregation. Plays an important role in the bacterial defense system toward oxidative stress.</text>
</comment>
<dbReference type="PANTHER" id="PTHR30111">
    <property type="entry name" value="33 KDA CHAPERONIN"/>
    <property type="match status" value="1"/>
</dbReference>
<keyword evidence="2 6" id="KW-0862">Zinc</keyword>
<evidence type="ECO:0000256" key="2">
    <source>
        <dbReference type="ARBA" id="ARBA00022833"/>
    </source>
</evidence>
<keyword evidence="3 6" id="KW-1015">Disulfide bond</keyword>
<evidence type="ECO:0000256" key="6">
    <source>
        <dbReference type="HAMAP-Rule" id="MF_00117"/>
    </source>
</evidence>
<evidence type="ECO:0000256" key="5">
    <source>
        <dbReference type="ARBA" id="ARBA00023284"/>
    </source>
</evidence>
<proteinExistence type="inferred from homology"/>
<dbReference type="InterPro" id="IPR016154">
    <property type="entry name" value="Heat_shock_Hsp33_C"/>
</dbReference>
<keyword evidence="5 6" id="KW-0676">Redox-active center</keyword>
<reference evidence="8" key="1">
    <citation type="submission" date="2020-10" db="EMBL/GenBank/DDBJ databases">
        <authorList>
            <person name="Kadnikov V."/>
            <person name="Beletsky A.V."/>
            <person name="Mardanov A.V."/>
            <person name="Karnachuk O.V."/>
            <person name="Ravin N.V."/>
        </authorList>
    </citation>
    <scope>NUCLEOTIDE SEQUENCE</scope>
    <source>
        <strain evidence="8">Bu02</strain>
    </source>
</reference>
<accession>A0AAT9LB10</accession>
<dbReference type="CDD" id="cd00498">
    <property type="entry name" value="Hsp33"/>
    <property type="match status" value="1"/>
</dbReference>
<evidence type="ECO:0000256" key="4">
    <source>
        <dbReference type="ARBA" id="ARBA00023186"/>
    </source>
</evidence>
<evidence type="ECO:0000313" key="8">
    <source>
        <dbReference type="EMBL" id="QUL98260.1"/>
    </source>
</evidence>
<sequence length="353" mass="37954">MQKTGDFSDYLVSGLSSDGRFRVLAVRTTALVEEARRRHCASRTGTAALGRVLTGAVLMAGTLDEDQSVTLRFLGNGPGGGIIAEARNEGDMITARGYMGDPSVELPLSPQGKLDVGGVVGKDGFLYVTKDLGLKELYTGSAKIQSGEVGLDIAYYYTVSEQLPSAVSIGVRVGGTVMDQTGAAARHRPGELGTSEETEDGRRVVSGAGGLMVQLMPGAEDEETGVAISKIQDNLERMGSVSLLIQEGRPPEQLVEAAFEGVREVTLMRKVPVTFSCRCSRDRAVSAIVSMGREEVEKLADEKDEIEVRCHFCNEVHRFSREELREIARSMGDTASSNDPRSEPDDFKEAKQG</sequence>
<dbReference type="Gene3D" id="3.55.30.10">
    <property type="entry name" value="Hsp33 domain"/>
    <property type="match status" value="1"/>
</dbReference>
<comment type="similarity">
    <text evidence="6">Belongs to the HSP33 family.</text>
</comment>
<dbReference type="GO" id="GO:0051082">
    <property type="term" value="F:unfolded protein binding"/>
    <property type="evidence" value="ECO:0007669"/>
    <property type="project" value="UniProtKB-UniRule"/>
</dbReference>